<protein>
    <submittedName>
        <fullName evidence="1">Uncharacterized protein</fullName>
    </submittedName>
</protein>
<reference evidence="1 2" key="1">
    <citation type="submission" date="2024-06" db="EMBL/GenBank/DDBJ databases">
        <authorList>
            <person name="Chen R.Y."/>
        </authorList>
    </citation>
    <scope>NUCLEOTIDE SEQUENCE [LARGE SCALE GENOMIC DNA]</scope>
    <source>
        <strain evidence="1 2">D2</strain>
    </source>
</reference>
<keyword evidence="2" id="KW-1185">Reference proteome</keyword>
<dbReference type="RefSeq" id="WP_350402679.1">
    <property type="nucleotide sequence ID" value="NZ_JBELOE010000265.1"/>
</dbReference>
<gene>
    <name evidence="1" type="ORF">ABS311_16900</name>
</gene>
<dbReference type="Proteomes" id="UP001467690">
    <property type="component" value="Unassembled WGS sequence"/>
</dbReference>
<dbReference type="EMBL" id="JBELOE010000265">
    <property type="protein sequence ID" value="MER2493559.1"/>
    <property type="molecule type" value="Genomic_DNA"/>
</dbReference>
<name>A0ABV1RKZ9_9ALTE</name>
<organism evidence="1 2">
    <name type="scientific">Catenovulum sediminis</name>
    <dbReference type="NCBI Taxonomy" id="1740262"/>
    <lineage>
        <taxon>Bacteria</taxon>
        <taxon>Pseudomonadati</taxon>
        <taxon>Pseudomonadota</taxon>
        <taxon>Gammaproteobacteria</taxon>
        <taxon>Alteromonadales</taxon>
        <taxon>Alteromonadaceae</taxon>
        <taxon>Catenovulum</taxon>
    </lineage>
</organism>
<proteinExistence type="predicted"/>
<evidence type="ECO:0000313" key="1">
    <source>
        <dbReference type="EMBL" id="MER2493559.1"/>
    </source>
</evidence>
<evidence type="ECO:0000313" key="2">
    <source>
        <dbReference type="Proteomes" id="UP001467690"/>
    </source>
</evidence>
<dbReference type="SUPFAM" id="SSF54506">
    <property type="entry name" value="Diaminopimelate epimerase-like"/>
    <property type="match status" value="1"/>
</dbReference>
<comment type="caution">
    <text evidence="1">The sequence shown here is derived from an EMBL/GenBank/DDBJ whole genome shotgun (WGS) entry which is preliminary data.</text>
</comment>
<accession>A0ABV1RKZ9</accession>
<sequence>MRLQIKNQLIAKQLSKRRGEIKLAVEGETVFIEGQAVGYLKGQIMI</sequence>